<feature type="compositionally biased region" description="Basic and acidic residues" evidence="10">
    <location>
        <begin position="885"/>
        <end position="907"/>
    </location>
</feature>
<dbReference type="GO" id="GO:0008270">
    <property type="term" value="F:zinc ion binding"/>
    <property type="evidence" value="ECO:0007669"/>
    <property type="project" value="UniProtKB-KW"/>
</dbReference>
<keyword evidence="6" id="KW-0769">Symport</keyword>
<feature type="region of interest" description="Disordered" evidence="10">
    <location>
        <begin position="970"/>
        <end position="1042"/>
    </location>
</feature>
<feature type="transmembrane region" description="Helical" evidence="11">
    <location>
        <begin position="513"/>
        <end position="537"/>
    </location>
</feature>
<dbReference type="InterPro" id="IPR036259">
    <property type="entry name" value="MFS_trans_sf"/>
</dbReference>
<evidence type="ECO:0000256" key="9">
    <source>
        <dbReference type="PROSITE-ProRule" id="PRU00047"/>
    </source>
</evidence>
<feature type="compositionally biased region" description="Low complexity" evidence="10">
    <location>
        <begin position="979"/>
        <end position="1027"/>
    </location>
</feature>
<dbReference type="InterPro" id="IPR045262">
    <property type="entry name" value="STP/PLT_plant"/>
</dbReference>
<keyword evidence="9" id="KW-0862">Zinc</keyword>
<keyword evidence="3" id="KW-0813">Transport</keyword>
<accession>A0A7J7NBD8</accession>
<dbReference type="GO" id="GO:0016020">
    <property type="term" value="C:membrane"/>
    <property type="evidence" value="ECO:0007669"/>
    <property type="project" value="UniProtKB-SubCell"/>
</dbReference>
<dbReference type="PROSITE" id="PS50158">
    <property type="entry name" value="ZF_CCHC"/>
    <property type="match status" value="1"/>
</dbReference>
<dbReference type="EMBL" id="JACGCM010000926">
    <property type="protein sequence ID" value="KAF6164413.1"/>
    <property type="molecule type" value="Genomic_DNA"/>
</dbReference>
<dbReference type="SUPFAM" id="SSF103473">
    <property type="entry name" value="MFS general substrate transporter"/>
    <property type="match status" value="1"/>
</dbReference>
<dbReference type="Pfam" id="PF00083">
    <property type="entry name" value="Sugar_tr"/>
    <property type="match status" value="1"/>
</dbReference>
<organism evidence="14 15">
    <name type="scientific">Kingdonia uniflora</name>
    <dbReference type="NCBI Taxonomy" id="39325"/>
    <lineage>
        <taxon>Eukaryota</taxon>
        <taxon>Viridiplantae</taxon>
        <taxon>Streptophyta</taxon>
        <taxon>Embryophyta</taxon>
        <taxon>Tracheophyta</taxon>
        <taxon>Spermatophyta</taxon>
        <taxon>Magnoliopsida</taxon>
        <taxon>Ranunculales</taxon>
        <taxon>Circaeasteraceae</taxon>
        <taxon>Kingdonia</taxon>
    </lineage>
</organism>
<evidence type="ECO:0000256" key="10">
    <source>
        <dbReference type="SAM" id="MobiDB-lite"/>
    </source>
</evidence>
<evidence type="ECO:0008006" key="16">
    <source>
        <dbReference type="Google" id="ProtNLM"/>
    </source>
</evidence>
<feature type="transmembrane region" description="Helical" evidence="11">
    <location>
        <begin position="172"/>
        <end position="194"/>
    </location>
</feature>
<feature type="transmembrane region" description="Helical" evidence="11">
    <location>
        <begin position="543"/>
        <end position="563"/>
    </location>
</feature>
<dbReference type="PROSITE" id="PS50850">
    <property type="entry name" value="MFS"/>
    <property type="match status" value="1"/>
</dbReference>
<evidence type="ECO:0000259" key="13">
    <source>
        <dbReference type="PROSITE" id="PS50850"/>
    </source>
</evidence>
<feature type="domain" description="Major facilitator superfamily (MFS) profile" evidence="13">
    <location>
        <begin position="116"/>
        <end position="567"/>
    </location>
</feature>
<dbReference type="NCBIfam" id="TIGR00879">
    <property type="entry name" value="SP"/>
    <property type="match status" value="1"/>
</dbReference>
<dbReference type="GO" id="GO:0003676">
    <property type="term" value="F:nucleic acid binding"/>
    <property type="evidence" value="ECO:0007669"/>
    <property type="project" value="InterPro"/>
</dbReference>
<evidence type="ECO:0000256" key="2">
    <source>
        <dbReference type="ARBA" id="ARBA00010992"/>
    </source>
</evidence>
<feature type="transmembrane region" description="Helical" evidence="11">
    <location>
        <begin position="260"/>
        <end position="278"/>
    </location>
</feature>
<evidence type="ECO:0000256" key="11">
    <source>
        <dbReference type="SAM" id="Phobius"/>
    </source>
</evidence>
<protein>
    <recommendedName>
        <fullName evidence="16">Major facilitator superfamily (MFS) profile domain-containing protein</fullName>
    </recommendedName>
</protein>
<dbReference type="GO" id="GO:0015145">
    <property type="term" value="F:monosaccharide transmembrane transporter activity"/>
    <property type="evidence" value="ECO:0007669"/>
    <property type="project" value="InterPro"/>
</dbReference>
<keyword evidence="7 11" id="KW-1133">Transmembrane helix</keyword>
<evidence type="ECO:0000256" key="3">
    <source>
        <dbReference type="ARBA" id="ARBA00022448"/>
    </source>
</evidence>
<comment type="similarity">
    <text evidence="2">Belongs to the major facilitator superfamily. Sugar transporter (TC 2.A.1.1) family.</text>
</comment>
<evidence type="ECO:0000313" key="15">
    <source>
        <dbReference type="Proteomes" id="UP000541444"/>
    </source>
</evidence>
<feature type="region of interest" description="Disordered" evidence="10">
    <location>
        <begin position="884"/>
        <end position="927"/>
    </location>
</feature>
<feature type="transmembrane region" description="Helical" evidence="11">
    <location>
        <begin position="439"/>
        <end position="463"/>
    </location>
</feature>
<evidence type="ECO:0000256" key="6">
    <source>
        <dbReference type="ARBA" id="ARBA00022847"/>
    </source>
</evidence>
<feature type="transmembrane region" description="Helical" evidence="11">
    <location>
        <begin position="201"/>
        <end position="221"/>
    </location>
</feature>
<dbReference type="OrthoDB" id="418757at2759"/>
<dbReference type="InterPro" id="IPR001878">
    <property type="entry name" value="Znf_CCHC"/>
</dbReference>
<keyword evidence="15" id="KW-1185">Reference proteome</keyword>
<evidence type="ECO:0000256" key="4">
    <source>
        <dbReference type="ARBA" id="ARBA00022597"/>
    </source>
</evidence>
<keyword evidence="8 11" id="KW-0472">Membrane</keyword>
<comment type="caution">
    <text evidence="14">The sequence shown here is derived from an EMBL/GenBank/DDBJ whole genome shotgun (WGS) entry which is preliminary data.</text>
</comment>
<dbReference type="PANTHER" id="PTHR23500:SF10">
    <property type="entry name" value="SUGAR TRANSPORT PROTEIN MST8"/>
    <property type="match status" value="1"/>
</dbReference>
<evidence type="ECO:0000256" key="8">
    <source>
        <dbReference type="ARBA" id="ARBA00023136"/>
    </source>
</evidence>
<dbReference type="InterPro" id="IPR003663">
    <property type="entry name" value="Sugar/inositol_transpt"/>
</dbReference>
<dbReference type="PROSITE" id="PS00217">
    <property type="entry name" value="SUGAR_TRANSPORT_2"/>
    <property type="match status" value="1"/>
</dbReference>
<dbReference type="Proteomes" id="UP000541444">
    <property type="component" value="Unassembled WGS sequence"/>
</dbReference>
<dbReference type="AlphaFoldDB" id="A0A7J7NBD8"/>
<keyword evidence="9" id="KW-0863">Zinc-finger</keyword>
<evidence type="ECO:0000313" key="14">
    <source>
        <dbReference type="EMBL" id="KAF6164413.1"/>
    </source>
</evidence>
<dbReference type="GO" id="GO:0015293">
    <property type="term" value="F:symporter activity"/>
    <property type="evidence" value="ECO:0007669"/>
    <property type="project" value="UniProtKB-KW"/>
</dbReference>
<sequence>MAAEMVMLLLKLHYCHHYNFFPLVYEMDSFVIANWYNNRFEVPWALANTWAEVLRMGNLLDISLSHNYREGNCPSDLLSNKELRFNEDNMAGGTMVSSVGPNKSYSGGMTFYVFWAILVASCGGLIFGYDIGISGGVTSMQPFLMKFFPSVYEKEIGVQNTNQYCTFNSETLTLFTSSLYLAALVASFVASTVTRKFGRKISMILGGFLFLIGAVLNGIAFNVAMLYIGRVFLGVGVGFASQSVPLYLSEMAPCMYRGRLNVLFQLMITIGILIANLVNYGSDKIKAGWGWRLSLALAAVPALIVVLGASFLPDTPNYLIDSNKHKEAKAVLKRIRGTDDIDEEYNDISLASEASKLVNDPWKKILERKYRPHIIMAALLPGLQQLTGINVVMFYAPVLFKTLGFGNEASLASAVITGGVNVAATFVSVALVDRKGRRFLLIEGALQMFIFQVIVGSLIWAKFGTSGVAMVSQPYAIGVVFCICCFVAGFAWSWGPLAWLVPSEICPLEIRSAAQSITVAVNMLFTFIIAQIFPWLLCNAKFGLFYVFAFFTLVMASFVWYYLPETRGVPIEEMWSVWKEHKVWGKYIPDDIMETEKTGKPSEESVEDTYRRLSYQKNLDLPLGGDEMMPAEYDTAKWARLDRKAFGTVRLAPSSQILHMISKVMTTKGLMETLSAMYSESSGANKISISMARGGRGRARTRGGIREGVRQSLCSSAGTDEQVVSQESLGSIPIPQTEPVVSEAGVGMGVAPEVQIHQGASPAPVLPGHPEAEAWFRSIKKTFDAMKCPDDQRVTLAACQLQGEADFWWDMAKRTVLETPIPWSSFQELFFAQYFLQSYRDDEKQRKMKFLKGLRPFFRRFLISSGASTYREILSKALALEQNEAEDRRSRDARNPARQDTRPDKGKAVQTQYSSLGPKRQRFESTPARATGGQYLEGAQLPPHTCWNCGGNGHIKRFCLKPDRGQQPLRQFQGPVGYQPRSQQVPQVQQFPQRQFQGPQGRQMILGPQGVQRPQHPSQQQGQVQSRVNNIDNGHSRSKRKRVKECCKLTYQEKLPFFLPESSQRSRPEDLITPANVKLKGFNGAIKVIVGRLSLSVTTGLVTLQTSFLVIDKKSKYLGILGCNWLHAIKVIPSTYHKALRFTTPYDTWNMKGSQRLARSCEHPEIDFTKKLVKL</sequence>
<comment type="subcellular location">
    <subcellularLocation>
        <location evidence="1">Membrane</location>
        <topology evidence="1">Multi-pass membrane protein</topology>
    </subcellularLocation>
</comment>
<feature type="transmembrane region" description="Helical" evidence="11">
    <location>
        <begin position="410"/>
        <end position="432"/>
    </location>
</feature>
<dbReference type="InterPro" id="IPR044778">
    <property type="entry name" value="MFS_STP/MST-like_plant"/>
</dbReference>
<evidence type="ECO:0000256" key="1">
    <source>
        <dbReference type="ARBA" id="ARBA00004141"/>
    </source>
</evidence>
<feature type="transmembrane region" description="Helical" evidence="11">
    <location>
        <begin position="475"/>
        <end position="501"/>
    </location>
</feature>
<dbReference type="InterPro" id="IPR020846">
    <property type="entry name" value="MFS_dom"/>
</dbReference>
<dbReference type="FunFam" id="1.20.1250.20:FF:000002">
    <property type="entry name" value="Sugar transport protein 13"/>
    <property type="match status" value="1"/>
</dbReference>
<dbReference type="InterPro" id="IPR005828">
    <property type="entry name" value="MFS_sugar_transport-like"/>
</dbReference>
<feature type="domain" description="CCHC-type" evidence="12">
    <location>
        <begin position="946"/>
        <end position="959"/>
    </location>
</feature>
<evidence type="ECO:0000256" key="5">
    <source>
        <dbReference type="ARBA" id="ARBA00022692"/>
    </source>
</evidence>
<proteinExistence type="inferred from homology"/>
<dbReference type="PRINTS" id="PR00171">
    <property type="entry name" value="SUGRTRNSPORT"/>
</dbReference>
<evidence type="ECO:0000259" key="12">
    <source>
        <dbReference type="PROSITE" id="PS50158"/>
    </source>
</evidence>
<gene>
    <name evidence="14" type="ORF">GIB67_025239</name>
</gene>
<evidence type="ECO:0000256" key="7">
    <source>
        <dbReference type="ARBA" id="ARBA00022989"/>
    </source>
</evidence>
<feature type="transmembrane region" description="Helical" evidence="11">
    <location>
        <begin position="290"/>
        <end position="312"/>
    </location>
</feature>
<dbReference type="CDD" id="cd17361">
    <property type="entry name" value="MFS_STP"/>
    <property type="match status" value="1"/>
</dbReference>
<keyword evidence="9" id="KW-0479">Metal-binding</keyword>
<feature type="transmembrane region" description="Helical" evidence="11">
    <location>
        <begin position="111"/>
        <end position="129"/>
    </location>
</feature>
<name>A0A7J7NBD8_9MAGN</name>
<keyword evidence="5 11" id="KW-0812">Transmembrane</keyword>
<reference evidence="14 15" key="1">
    <citation type="journal article" date="2020" name="IScience">
        <title>Genome Sequencing of the Endangered Kingdonia uniflora (Circaeasteraceae, Ranunculales) Reveals Potential Mechanisms of Evolutionary Specialization.</title>
        <authorList>
            <person name="Sun Y."/>
            <person name="Deng T."/>
            <person name="Zhang A."/>
            <person name="Moore M.J."/>
            <person name="Landis J.B."/>
            <person name="Lin N."/>
            <person name="Zhang H."/>
            <person name="Zhang X."/>
            <person name="Huang J."/>
            <person name="Zhang X."/>
            <person name="Sun H."/>
            <person name="Wang H."/>
        </authorList>
    </citation>
    <scope>NUCLEOTIDE SEQUENCE [LARGE SCALE GENOMIC DNA]</scope>
    <source>
        <strain evidence="14">TB1705</strain>
        <tissue evidence="14">Leaf</tissue>
    </source>
</reference>
<dbReference type="Gene3D" id="1.20.1250.20">
    <property type="entry name" value="MFS general substrate transporter like domains"/>
    <property type="match status" value="1"/>
</dbReference>
<keyword evidence="4" id="KW-0762">Sugar transport</keyword>
<dbReference type="PANTHER" id="PTHR23500">
    <property type="entry name" value="SOLUTE CARRIER FAMILY 2, FACILITATED GLUCOSE TRANSPORTER"/>
    <property type="match status" value="1"/>
</dbReference>
<dbReference type="InterPro" id="IPR005829">
    <property type="entry name" value="Sugar_transporter_CS"/>
</dbReference>
<feature type="transmembrane region" description="Helical" evidence="11">
    <location>
        <begin position="374"/>
        <end position="398"/>
    </location>
</feature>